<reference evidence="1 2" key="1">
    <citation type="submission" date="2019-03" db="EMBL/GenBank/DDBJ databases">
        <title>Genomics of glacier-inhabiting Cryobacterium strains.</title>
        <authorList>
            <person name="Liu Q."/>
            <person name="Xin Y.-H."/>
        </authorList>
    </citation>
    <scope>NUCLEOTIDE SEQUENCE [LARGE SCALE GENOMIC DNA]</scope>
    <source>
        <strain evidence="1 2">TMT4-23</strain>
    </source>
</reference>
<proteinExistence type="predicted"/>
<name>A0ABY2J862_9MICO</name>
<accession>A0ABY2J862</accession>
<dbReference type="EMBL" id="SOGJ01000012">
    <property type="protein sequence ID" value="TFC99853.1"/>
    <property type="molecule type" value="Genomic_DNA"/>
</dbReference>
<dbReference type="Proteomes" id="UP000298355">
    <property type="component" value="Unassembled WGS sequence"/>
</dbReference>
<protein>
    <submittedName>
        <fullName evidence="1">Uncharacterized protein</fullName>
    </submittedName>
</protein>
<evidence type="ECO:0000313" key="1">
    <source>
        <dbReference type="EMBL" id="TFC99853.1"/>
    </source>
</evidence>
<gene>
    <name evidence="1" type="ORF">E3O65_05430</name>
</gene>
<sequence>MQWTNCDVQGAASTLAWIRSHGGVCTFTPVGRKIIIETLEGPITASLNDFIIKGVQGEFYPCKPDIFAATYEEA</sequence>
<comment type="caution">
    <text evidence="1">The sequence shown here is derived from an EMBL/GenBank/DDBJ whole genome shotgun (WGS) entry which is preliminary data.</text>
</comment>
<organism evidence="1 2">
    <name type="scientific">Cryobacterium breve</name>
    <dbReference type="NCBI Taxonomy" id="1259258"/>
    <lineage>
        <taxon>Bacteria</taxon>
        <taxon>Bacillati</taxon>
        <taxon>Actinomycetota</taxon>
        <taxon>Actinomycetes</taxon>
        <taxon>Micrococcales</taxon>
        <taxon>Microbacteriaceae</taxon>
        <taxon>Cryobacterium</taxon>
    </lineage>
</organism>
<evidence type="ECO:0000313" key="2">
    <source>
        <dbReference type="Proteomes" id="UP000298355"/>
    </source>
</evidence>
<keyword evidence="2" id="KW-1185">Reference proteome</keyword>